<protein>
    <submittedName>
        <fullName evidence="1">Uncharacterized protein</fullName>
    </submittedName>
</protein>
<feature type="non-terminal residue" evidence="1">
    <location>
        <position position="63"/>
    </location>
</feature>
<dbReference type="AlphaFoldDB" id="A0AA38CE94"/>
<comment type="caution">
    <text evidence="1">The sequence shown here is derived from an EMBL/GenBank/DDBJ whole genome shotgun (WGS) entry which is preliminary data.</text>
</comment>
<gene>
    <name evidence="1" type="ORF">KI387_038371</name>
</gene>
<reference evidence="1 2" key="1">
    <citation type="journal article" date="2021" name="Nat. Plants">
        <title>The Taxus genome provides insights into paclitaxel biosynthesis.</title>
        <authorList>
            <person name="Xiong X."/>
            <person name="Gou J."/>
            <person name="Liao Q."/>
            <person name="Li Y."/>
            <person name="Zhou Q."/>
            <person name="Bi G."/>
            <person name="Li C."/>
            <person name="Du R."/>
            <person name="Wang X."/>
            <person name="Sun T."/>
            <person name="Guo L."/>
            <person name="Liang H."/>
            <person name="Lu P."/>
            <person name="Wu Y."/>
            <person name="Zhang Z."/>
            <person name="Ro D.K."/>
            <person name="Shang Y."/>
            <person name="Huang S."/>
            <person name="Yan J."/>
        </authorList>
    </citation>
    <scope>NUCLEOTIDE SEQUENCE [LARGE SCALE GENOMIC DNA]</scope>
    <source>
        <strain evidence="1">Ta-2019</strain>
    </source>
</reference>
<proteinExistence type="predicted"/>
<organism evidence="1 2">
    <name type="scientific">Taxus chinensis</name>
    <name type="common">Chinese yew</name>
    <name type="synonym">Taxus wallichiana var. chinensis</name>
    <dbReference type="NCBI Taxonomy" id="29808"/>
    <lineage>
        <taxon>Eukaryota</taxon>
        <taxon>Viridiplantae</taxon>
        <taxon>Streptophyta</taxon>
        <taxon>Embryophyta</taxon>
        <taxon>Tracheophyta</taxon>
        <taxon>Spermatophyta</taxon>
        <taxon>Pinopsida</taxon>
        <taxon>Pinidae</taxon>
        <taxon>Conifers II</taxon>
        <taxon>Cupressales</taxon>
        <taxon>Taxaceae</taxon>
        <taxon>Taxus</taxon>
    </lineage>
</organism>
<evidence type="ECO:0000313" key="2">
    <source>
        <dbReference type="Proteomes" id="UP000824469"/>
    </source>
</evidence>
<keyword evidence="2" id="KW-1185">Reference proteome</keyword>
<accession>A0AA38CE94</accession>
<sequence>MEQLVQQDMHLEDIEVDISSSTIGSRNREVQDTQRDTQEFVGAPRKSTRQRRELTKFNYYVAL</sequence>
<evidence type="ECO:0000313" key="1">
    <source>
        <dbReference type="EMBL" id="KAH9294783.1"/>
    </source>
</evidence>
<dbReference type="Proteomes" id="UP000824469">
    <property type="component" value="Unassembled WGS sequence"/>
</dbReference>
<dbReference type="EMBL" id="JAHRHJ020000011">
    <property type="protein sequence ID" value="KAH9294783.1"/>
    <property type="molecule type" value="Genomic_DNA"/>
</dbReference>
<name>A0AA38CE94_TAXCH</name>